<reference evidence="2" key="1">
    <citation type="submission" date="2020-07" db="EMBL/GenBank/DDBJ databases">
        <title>The High-quality genome of the commercially important snow crab, Chionoecetes opilio.</title>
        <authorList>
            <person name="Jeong J.-H."/>
            <person name="Ryu S."/>
        </authorList>
    </citation>
    <scope>NUCLEOTIDE SEQUENCE</scope>
    <source>
        <strain evidence="2">MADBK_172401_WGS</strain>
        <tissue evidence="2">Digestive gland</tissue>
    </source>
</reference>
<feature type="compositionally biased region" description="Low complexity" evidence="1">
    <location>
        <begin position="55"/>
        <end position="65"/>
    </location>
</feature>
<comment type="caution">
    <text evidence="2">The sequence shown here is derived from an EMBL/GenBank/DDBJ whole genome shotgun (WGS) entry which is preliminary data.</text>
</comment>
<dbReference type="GO" id="GO:0005829">
    <property type="term" value="C:cytosol"/>
    <property type="evidence" value="ECO:0007669"/>
    <property type="project" value="TreeGrafter"/>
</dbReference>
<name>A0A8J5D251_CHIOP</name>
<dbReference type="PANTHER" id="PTHR13608">
    <property type="entry name" value="ARMADILLO-LIKE HELICAL DOMAIN-CONTAINING PROTEIN 3"/>
    <property type="match status" value="1"/>
</dbReference>
<organism evidence="2 3">
    <name type="scientific">Chionoecetes opilio</name>
    <name type="common">Atlantic snow crab</name>
    <name type="synonym">Cancer opilio</name>
    <dbReference type="NCBI Taxonomy" id="41210"/>
    <lineage>
        <taxon>Eukaryota</taxon>
        <taxon>Metazoa</taxon>
        <taxon>Ecdysozoa</taxon>
        <taxon>Arthropoda</taxon>
        <taxon>Crustacea</taxon>
        <taxon>Multicrustacea</taxon>
        <taxon>Malacostraca</taxon>
        <taxon>Eumalacostraca</taxon>
        <taxon>Eucarida</taxon>
        <taxon>Decapoda</taxon>
        <taxon>Pleocyemata</taxon>
        <taxon>Brachyura</taxon>
        <taxon>Eubrachyura</taxon>
        <taxon>Majoidea</taxon>
        <taxon>Majidae</taxon>
        <taxon>Chionoecetes</taxon>
    </lineage>
</organism>
<gene>
    <name evidence="2" type="primary">armh3_1</name>
    <name evidence="2" type="ORF">GWK47_035841</name>
</gene>
<accession>A0A8J5D251</accession>
<dbReference type="InterPro" id="IPR039868">
    <property type="entry name" value="ARMD3-like"/>
</dbReference>
<dbReference type="Proteomes" id="UP000770661">
    <property type="component" value="Unassembled WGS sequence"/>
</dbReference>
<dbReference type="AlphaFoldDB" id="A0A8J5D251"/>
<proteinExistence type="predicted"/>
<sequence length="167" mass="18589">MDGDERANDSFLLALYEAVHLNRNFITALTTATDPSTPPSPANTLERGSTPPAPDSTDSPSPATPVEIETCVQPTNLLVTFLEYCSIVMQDTKTEESLSNVKLCFIIITCIAEDQFCNLLLHDANLVFTVPLHRLPMRHRKVVPERPPTHDPSPVLCWVRLLLYYLG</sequence>
<dbReference type="OrthoDB" id="2012278at2759"/>
<keyword evidence="3" id="KW-1185">Reference proteome</keyword>
<dbReference type="EMBL" id="JACEEZ010003972">
    <property type="protein sequence ID" value="KAG0726797.1"/>
    <property type="molecule type" value="Genomic_DNA"/>
</dbReference>
<evidence type="ECO:0000313" key="2">
    <source>
        <dbReference type="EMBL" id="KAG0726797.1"/>
    </source>
</evidence>
<protein>
    <submittedName>
        <fullName evidence="2">Armadillo-like helical domain-containing protein 3</fullName>
    </submittedName>
</protein>
<evidence type="ECO:0000313" key="3">
    <source>
        <dbReference type="Proteomes" id="UP000770661"/>
    </source>
</evidence>
<feature type="region of interest" description="Disordered" evidence="1">
    <location>
        <begin position="30"/>
        <end position="66"/>
    </location>
</feature>
<evidence type="ECO:0000256" key="1">
    <source>
        <dbReference type="SAM" id="MobiDB-lite"/>
    </source>
</evidence>
<dbReference type="PANTHER" id="PTHR13608:SF3">
    <property type="entry name" value="ARMADILLO-LIKE HELICAL DOMAIN-CONTAINING PROTEIN 3"/>
    <property type="match status" value="1"/>
</dbReference>